<organism evidence="4 5">
    <name type="scientific">Aspergillus bombycis</name>
    <dbReference type="NCBI Taxonomy" id="109264"/>
    <lineage>
        <taxon>Eukaryota</taxon>
        <taxon>Fungi</taxon>
        <taxon>Dikarya</taxon>
        <taxon>Ascomycota</taxon>
        <taxon>Pezizomycotina</taxon>
        <taxon>Eurotiomycetes</taxon>
        <taxon>Eurotiomycetidae</taxon>
        <taxon>Eurotiales</taxon>
        <taxon>Aspergillaceae</taxon>
        <taxon>Aspergillus</taxon>
    </lineage>
</organism>
<evidence type="ECO:0000256" key="1">
    <source>
        <dbReference type="ARBA" id="ARBA00022801"/>
    </source>
</evidence>
<dbReference type="RefSeq" id="XP_022387771.1">
    <property type="nucleotide sequence ID" value="XM_022534923.1"/>
</dbReference>
<dbReference type="PANTHER" id="PTHR48081:SF21">
    <property type="entry name" value="LIPASE_THIOESTERASE FAMILY PROTEIN (AFU_ORTHOLOGUE AFUA_8G02590)"/>
    <property type="match status" value="1"/>
</dbReference>
<evidence type="ECO:0000259" key="3">
    <source>
        <dbReference type="Pfam" id="PF07859"/>
    </source>
</evidence>
<keyword evidence="2" id="KW-1133">Transmembrane helix</keyword>
<dbReference type="InterPro" id="IPR050300">
    <property type="entry name" value="GDXG_lipolytic_enzyme"/>
</dbReference>
<keyword evidence="2" id="KW-0472">Membrane</keyword>
<gene>
    <name evidence="4" type="ORF">ABOM_007794</name>
</gene>
<dbReference type="Proteomes" id="UP000179179">
    <property type="component" value="Unassembled WGS sequence"/>
</dbReference>
<evidence type="ECO:0000313" key="4">
    <source>
        <dbReference type="EMBL" id="OGM44054.1"/>
    </source>
</evidence>
<dbReference type="GeneID" id="34451184"/>
<accession>A0A1F7ZX76</accession>
<keyword evidence="5" id="KW-1185">Reference proteome</keyword>
<dbReference type="AlphaFoldDB" id="A0A1F7ZX76"/>
<reference evidence="4 5" key="1">
    <citation type="journal article" date="2016" name="Genome Biol. Evol.">
        <title>Draft genome sequence of an aflatoxigenic Aspergillus species, A. bombycis.</title>
        <authorList>
            <person name="Moore G.G."/>
            <person name="Mack B.M."/>
            <person name="Beltz S.B."/>
            <person name="Gilbert M.K."/>
        </authorList>
    </citation>
    <scope>NUCLEOTIDE SEQUENCE [LARGE SCALE GENOMIC DNA]</scope>
    <source>
        <strain evidence="5">NRRL 26010</strain>
    </source>
</reference>
<dbReference type="InterPro" id="IPR013094">
    <property type="entry name" value="AB_hydrolase_3"/>
</dbReference>
<dbReference type="EMBL" id="LYCR01000061">
    <property type="protein sequence ID" value="OGM44054.1"/>
    <property type="molecule type" value="Genomic_DNA"/>
</dbReference>
<keyword evidence="1" id="KW-0378">Hydrolase</keyword>
<evidence type="ECO:0000256" key="2">
    <source>
        <dbReference type="SAM" id="Phobius"/>
    </source>
</evidence>
<protein>
    <recommendedName>
        <fullName evidence="3">Alpha/beta hydrolase fold-3 domain-containing protein</fullName>
    </recommendedName>
</protein>
<feature type="transmembrane region" description="Helical" evidence="2">
    <location>
        <begin position="25"/>
        <end position="44"/>
    </location>
</feature>
<name>A0A1F7ZX76_9EURO</name>
<evidence type="ECO:0000313" key="5">
    <source>
        <dbReference type="Proteomes" id="UP000179179"/>
    </source>
</evidence>
<feature type="domain" description="Alpha/beta hydrolase fold-3" evidence="3">
    <location>
        <begin position="120"/>
        <end position="332"/>
    </location>
</feature>
<dbReference type="Gene3D" id="3.40.50.1820">
    <property type="entry name" value="alpha/beta hydrolase"/>
    <property type="match status" value="1"/>
</dbReference>
<dbReference type="PANTHER" id="PTHR48081">
    <property type="entry name" value="AB HYDROLASE SUPERFAMILY PROTEIN C4A8.06C"/>
    <property type="match status" value="1"/>
</dbReference>
<dbReference type="GO" id="GO:0016787">
    <property type="term" value="F:hydrolase activity"/>
    <property type="evidence" value="ECO:0007669"/>
    <property type="project" value="UniProtKB-KW"/>
</dbReference>
<dbReference type="SUPFAM" id="SSF53474">
    <property type="entry name" value="alpha/beta-Hydrolases"/>
    <property type="match status" value="1"/>
</dbReference>
<dbReference type="OrthoDB" id="2152029at2759"/>
<dbReference type="STRING" id="109264.A0A1F7ZX76"/>
<keyword evidence="2" id="KW-0812">Transmembrane</keyword>
<comment type="caution">
    <text evidence="4">The sequence shown here is derived from an EMBL/GenBank/DDBJ whole genome shotgun (WGS) entry which is preliminary data.</text>
</comment>
<dbReference type="Pfam" id="PF07859">
    <property type="entry name" value="Abhydrolase_3"/>
    <property type="match status" value="1"/>
</dbReference>
<sequence>MTMVQKSTNPSATRPRLSIAEKFDIIPAIFSILSAGFFALLTGLNRGEIGAPTFFLHVAYAILRKATTRLSVLQFQSLSPPTDQLYEKYARSLGNTPQTVALECGGKGHWIGDRHATYVLVWYHGGGFCLPANMGYFKFCERLVASHHVKDLTIFFLEYTLAPHAQYPTQIVQAVDALRYIVTQAHRRPGHVILGGDSAGGNLALGVLSHLAHQHPAVAKLDISEPLGGLALLSPWTSLDYQPPDNLDCRGDIITPLVAGPWSRAYLGHANRDHYTDPSTAPSTWFRDFPVRKALILAGQNEIMLRDIKVFVENFVAGFSRVDFFIGKRESHVAPIYNVYVGDNKETEQGRKLVEWLHETL</sequence>
<proteinExistence type="predicted"/>
<dbReference type="InterPro" id="IPR029058">
    <property type="entry name" value="AB_hydrolase_fold"/>
</dbReference>